<dbReference type="Pfam" id="PF01252">
    <property type="entry name" value="Peptidase_A8"/>
    <property type="match status" value="1"/>
</dbReference>
<proteinExistence type="inferred from homology"/>
<reference evidence="11 12" key="1">
    <citation type="submission" date="2017-08" db="EMBL/GenBank/DDBJ databases">
        <title>Fine stratification of microbial communities through a metagenomic profile of the photic zone.</title>
        <authorList>
            <person name="Haro-Moreno J.M."/>
            <person name="Lopez-Perez M."/>
            <person name="De La Torre J."/>
            <person name="Picazo A."/>
            <person name="Camacho A."/>
            <person name="Rodriguez-Valera F."/>
        </authorList>
    </citation>
    <scope>NUCLEOTIDE SEQUENCE [LARGE SCALE GENOMIC DNA]</scope>
    <source>
        <strain evidence="11">MED-G28</strain>
    </source>
</reference>
<dbReference type="GO" id="GO:0006508">
    <property type="term" value="P:proteolysis"/>
    <property type="evidence" value="ECO:0007669"/>
    <property type="project" value="UniProtKB-KW"/>
</dbReference>
<accession>A0A2A5WAW7</accession>
<dbReference type="GO" id="GO:0004190">
    <property type="term" value="F:aspartic-type endopeptidase activity"/>
    <property type="evidence" value="ECO:0007669"/>
    <property type="project" value="UniProtKB-UniRule"/>
</dbReference>
<evidence type="ECO:0000256" key="9">
    <source>
        <dbReference type="HAMAP-Rule" id="MF_00161"/>
    </source>
</evidence>
<name>A0A2A5WAW7_9GAMM</name>
<evidence type="ECO:0000313" key="12">
    <source>
        <dbReference type="Proteomes" id="UP000219329"/>
    </source>
</evidence>
<feature type="transmembrane region" description="Helical" evidence="9">
    <location>
        <begin position="91"/>
        <end position="108"/>
    </location>
</feature>
<dbReference type="GO" id="GO:0005886">
    <property type="term" value="C:plasma membrane"/>
    <property type="evidence" value="ECO:0007669"/>
    <property type="project" value="UniProtKB-SubCell"/>
</dbReference>
<keyword evidence="3 9" id="KW-0645">Protease</keyword>
<dbReference type="PRINTS" id="PR00781">
    <property type="entry name" value="LIPOSIGPTASE"/>
</dbReference>
<evidence type="ECO:0000256" key="7">
    <source>
        <dbReference type="ARBA" id="ARBA00022989"/>
    </source>
</evidence>
<evidence type="ECO:0000256" key="5">
    <source>
        <dbReference type="ARBA" id="ARBA00022750"/>
    </source>
</evidence>
<comment type="pathway">
    <text evidence="9">Protein modification; lipoprotein biosynthesis (signal peptide cleavage).</text>
</comment>
<sequence>MNTKMRNISLYGGIAFMALFLSQLIGYWVNSSIEINSSLEINSFIHFTHIRNYGGIFGLGQGMGWLFGLISITLLIAVSAYLWIGKNIYRYEYICFGFIVGGGASNILDRLVYGSVIDFIDIQHIPYWNYVFNTADVMVHVGIWPMLLFSFLFNPSEKHS</sequence>
<gene>
    <name evidence="9 11" type="primary">lspA</name>
    <name evidence="11" type="ORF">CNF02_08690</name>
</gene>
<evidence type="ECO:0000256" key="6">
    <source>
        <dbReference type="ARBA" id="ARBA00022801"/>
    </source>
</evidence>
<dbReference type="InterPro" id="IPR001872">
    <property type="entry name" value="Peptidase_A8"/>
</dbReference>
<protein>
    <recommendedName>
        <fullName evidence="9">Lipoprotein signal peptidase</fullName>
        <ecNumber evidence="9">3.4.23.36</ecNumber>
    </recommendedName>
    <alternativeName>
        <fullName evidence="9">Prolipoprotein signal peptidase</fullName>
    </alternativeName>
    <alternativeName>
        <fullName evidence="9">Signal peptidase II</fullName>
        <shortName evidence="9">SPase II</shortName>
    </alternativeName>
</protein>
<evidence type="ECO:0000256" key="10">
    <source>
        <dbReference type="RuleBase" id="RU004181"/>
    </source>
</evidence>
<evidence type="ECO:0000256" key="4">
    <source>
        <dbReference type="ARBA" id="ARBA00022692"/>
    </source>
</evidence>
<keyword evidence="7 9" id="KW-1133">Transmembrane helix</keyword>
<dbReference type="HAMAP" id="MF_00161">
    <property type="entry name" value="LspA"/>
    <property type="match status" value="1"/>
</dbReference>
<comment type="caution">
    <text evidence="11">The sequence shown here is derived from an EMBL/GenBank/DDBJ whole genome shotgun (WGS) entry which is preliminary data.</text>
</comment>
<evidence type="ECO:0000256" key="1">
    <source>
        <dbReference type="ARBA" id="ARBA00006139"/>
    </source>
</evidence>
<dbReference type="AlphaFoldDB" id="A0A2A5WAW7"/>
<keyword evidence="4 9" id="KW-0812">Transmembrane</keyword>
<evidence type="ECO:0000256" key="3">
    <source>
        <dbReference type="ARBA" id="ARBA00022670"/>
    </source>
</evidence>
<evidence type="ECO:0000256" key="8">
    <source>
        <dbReference type="ARBA" id="ARBA00023136"/>
    </source>
</evidence>
<feature type="transmembrane region" description="Helical" evidence="9">
    <location>
        <begin position="63"/>
        <end position="84"/>
    </location>
</feature>
<dbReference type="PANTHER" id="PTHR33695:SF1">
    <property type="entry name" value="LIPOPROTEIN SIGNAL PEPTIDASE"/>
    <property type="match status" value="1"/>
</dbReference>
<dbReference type="NCBIfam" id="TIGR00077">
    <property type="entry name" value="lspA"/>
    <property type="match status" value="1"/>
</dbReference>
<dbReference type="EMBL" id="NTJZ01000008">
    <property type="protein sequence ID" value="PDH33511.1"/>
    <property type="molecule type" value="Genomic_DNA"/>
</dbReference>
<dbReference type="EC" id="3.4.23.36" evidence="9"/>
<dbReference type="Proteomes" id="UP000219329">
    <property type="component" value="Unassembled WGS sequence"/>
</dbReference>
<keyword evidence="5 9" id="KW-0064">Aspartyl protease</keyword>
<evidence type="ECO:0000256" key="2">
    <source>
        <dbReference type="ARBA" id="ARBA00022475"/>
    </source>
</evidence>
<feature type="transmembrane region" description="Helical" evidence="9">
    <location>
        <begin position="128"/>
        <end position="153"/>
    </location>
</feature>
<keyword evidence="8 9" id="KW-0472">Membrane</keyword>
<keyword evidence="2 9" id="KW-1003">Cell membrane</keyword>
<comment type="function">
    <text evidence="9">This protein specifically catalyzes the removal of signal peptides from prolipoproteins.</text>
</comment>
<dbReference type="UniPathway" id="UPA00665"/>
<comment type="similarity">
    <text evidence="1 9 10">Belongs to the peptidase A8 family.</text>
</comment>
<organism evidence="11 12">
    <name type="scientific">OM182 bacterium MED-G28</name>
    <dbReference type="NCBI Taxonomy" id="1986256"/>
    <lineage>
        <taxon>Bacteria</taxon>
        <taxon>Pseudomonadati</taxon>
        <taxon>Pseudomonadota</taxon>
        <taxon>Gammaproteobacteria</taxon>
        <taxon>OMG group</taxon>
        <taxon>OM182 clade</taxon>
    </lineage>
</organism>
<evidence type="ECO:0000313" key="11">
    <source>
        <dbReference type="EMBL" id="PDH33511.1"/>
    </source>
</evidence>
<feature type="transmembrane region" description="Helical" evidence="9">
    <location>
        <begin position="7"/>
        <end position="29"/>
    </location>
</feature>
<comment type="catalytic activity">
    <reaction evidence="9">
        <text>Release of signal peptides from bacterial membrane prolipoproteins. Hydrolyzes -Xaa-Yaa-Zaa-|-(S,diacylglyceryl)Cys-, in which Xaa is hydrophobic (preferably Leu), and Yaa (Ala or Ser) and Zaa (Gly or Ala) have small, neutral side chains.</text>
        <dbReference type="EC" id="3.4.23.36"/>
    </reaction>
</comment>
<dbReference type="PANTHER" id="PTHR33695">
    <property type="entry name" value="LIPOPROTEIN SIGNAL PEPTIDASE"/>
    <property type="match status" value="1"/>
</dbReference>
<feature type="active site" evidence="9">
    <location>
        <position position="118"/>
    </location>
</feature>
<keyword evidence="6 9" id="KW-0378">Hydrolase</keyword>
<comment type="subcellular location">
    <subcellularLocation>
        <location evidence="9">Cell membrane</location>
        <topology evidence="9">Multi-pass membrane protein</topology>
    </subcellularLocation>
</comment>
<feature type="active site" evidence="9">
    <location>
        <position position="136"/>
    </location>
</feature>